<dbReference type="EMBL" id="LACI01000099">
    <property type="protein sequence ID" value="KJU87603.1"/>
    <property type="molecule type" value="Genomic_DNA"/>
</dbReference>
<protein>
    <submittedName>
        <fullName evidence="2">Phosphopantothenoylcysteine decarboxylase/phosphopantothenate--cysteine ligase</fullName>
        <ecNumber evidence="2">6.3.2.5</ecNumber>
    </submittedName>
</protein>
<feature type="domain" description="DNA/pantothenate metabolism flavoprotein C-terminal" evidence="1">
    <location>
        <begin position="32"/>
        <end position="238"/>
    </location>
</feature>
<sequence length="246" mass="26556">GELACGEQGTGRMASIPTIVHALKKALTVQDLSGLQVVVTAGATRQPIDPVRFITNRSSGKMGFALARVASLRGAEVTLISAPTSLTPNRDWRLIPVETAQEMETAVMDAIRGADVLVMSAAVSDFRVAEVATTKLERSNGMSIDLVKTNDIIRRVASEKDRPFIVGFAAETGNRVDRAREKMRAKGIDMIVFNDITVEGAGFDTDTNIVTIITPQGELPLSKMSKEDVSHVIFNTILTSIKVYQP</sequence>
<evidence type="ECO:0000313" key="3">
    <source>
        <dbReference type="Proteomes" id="UP000033423"/>
    </source>
</evidence>
<dbReference type="InterPro" id="IPR007085">
    <property type="entry name" value="DNA/pantothenate-metab_flavo_C"/>
</dbReference>
<dbReference type="Proteomes" id="UP000033423">
    <property type="component" value="Unassembled WGS sequence"/>
</dbReference>
<dbReference type="GO" id="GO:0015941">
    <property type="term" value="P:pantothenate catabolic process"/>
    <property type="evidence" value="ECO:0007669"/>
    <property type="project" value="InterPro"/>
</dbReference>
<dbReference type="AlphaFoldDB" id="A0A0F3H3R6"/>
<dbReference type="PATRIC" id="fig|29290.4.peg.283"/>
<dbReference type="InterPro" id="IPR005252">
    <property type="entry name" value="CoaBC"/>
</dbReference>
<dbReference type="Gene3D" id="3.40.50.10300">
    <property type="entry name" value="CoaB-like"/>
    <property type="match status" value="1"/>
</dbReference>
<name>A0A0F3H3R6_9BACT</name>
<dbReference type="EC" id="6.3.2.5" evidence="2"/>
<reference evidence="2 3" key="1">
    <citation type="submission" date="2015-02" db="EMBL/GenBank/DDBJ databases">
        <title>Single-cell genomics of uncultivated deep-branching MTB reveals a conserved set of magnetosome genes.</title>
        <authorList>
            <person name="Kolinko S."/>
            <person name="Richter M."/>
            <person name="Glockner F.O."/>
            <person name="Brachmann A."/>
            <person name="Schuler D."/>
        </authorList>
    </citation>
    <scope>NUCLEOTIDE SEQUENCE [LARGE SCALE GENOMIC DNA]</scope>
    <source>
        <strain evidence="2">TM-1</strain>
    </source>
</reference>
<dbReference type="NCBIfam" id="TIGR00521">
    <property type="entry name" value="coaBC_dfp"/>
    <property type="match status" value="1"/>
</dbReference>
<dbReference type="GO" id="GO:0004633">
    <property type="term" value="F:phosphopantothenoylcysteine decarboxylase activity"/>
    <property type="evidence" value="ECO:0007669"/>
    <property type="project" value="InterPro"/>
</dbReference>
<dbReference type="GO" id="GO:0010181">
    <property type="term" value="F:FMN binding"/>
    <property type="evidence" value="ECO:0007669"/>
    <property type="project" value="InterPro"/>
</dbReference>
<dbReference type="SUPFAM" id="SSF102645">
    <property type="entry name" value="CoaB-like"/>
    <property type="match status" value="1"/>
</dbReference>
<dbReference type="GO" id="GO:0004632">
    <property type="term" value="F:phosphopantothenate--cysteine ligase activity"/>
    <property type="evidence" value="ECO:0007669"/>
    <property type="project" value="UniProtKB-EC"/>
</dbReference>
<evidence type="ECO:0000313" key="2">
    <source>
        <dbReference type="EMBL" id="KJU87603.1"/>
    </source>
</evidence>
<comment type="caution">
    <text evidence="2">The sequence shown here is derived from an EMBL/GenBank/DDBJ whole genome shotgun (WGS) entry which is preliminary data.</text>
</comment>
<keyword evidence="2" id="KW-0436">Ligase</keyword>
<evidence type="ECO:0000259" key="1">
    <source>
        <dbReference type="Pfam" id="PF04127"/>
    </source>
</evidence>
<dbReference type="InterPro" id="IPR035929">
    <property type="entry name" value="CoaB-like_sf"/>
</dbReference>
<proteinExistence type="predicted"/>
<organism evidence="2 3">
    <name type="scientific">Candidatus Magnetobacterium bavaricum</name>
    <dbReference type="NCBI Taxonomy" id="29290"/>
    <lineage>
        <taxon>Bacteria</taxon>
        <taxon>Pseudomonadati</taxon>
        <taxon>Nitrospirota</taxon>
        <taxon>Thermodesulfovibrionia</taxon>
        <taxon>Thermodesulfovibrionales</taxon>
        <taxon>Candidatus Magnetobacteriaceae</taxon>
        <taxon>Candidatus Magnetobacterium</taxon>
    </lineage>
</organism>
<accession>A0A0F3H3R6</accession>
<gene>
    <name evidence="2" type="ORF">MBAV_000203</name>
</gene>
<keyword evidence="3" id="KW-1185">Reference proteome</keyword>
<feature type="non-terminal residue" evidence="2">
    <location>
        <position position="1"/>
    </location>
</feature>
<dbReference type="Pfam" id="PF04127">
    <property type="entry name" value="DFP"/>
    <property type="match status" value="1"/>
</dbReference>
<dbReference type="GO" id="GO:0015937">
    <property type="term" value="P:coenzyme A biosynthetic process"/>
    <property type="evidence" value="ECO:0007669"/>
    <property type="project" value="InterPro"/>
</dbReference>